<evidence type="ECO:0000256" key="2">
    <source>
        <dbReference type="ARBA" id="ARBA00022475"/>
    </source>
</evidence>
<keyword evidence="3 6" id="KW-0812">Transmembrane</keyword>
<sequence>MKQTPSWRLLLLALVLIAGTLLSIWQPIPLETLLAWGERWMSHPAAWVALITLQALLFTFALPGSTLVWVVAPFLPPLIAVPILVAGSTLGAVGARHFSGSLSRGWAPGPKARAIVDLLERQGNLFTQVALRALPGFPHSVVNYAGGLIPLPLPTFVLAALLGLTAKWWVYAGALHGLTQAVVEEEALDVTVLLPLFLLVGMMGLAQLILVRLRRNSGD</sequence>
<comment type="caution">
    <text evidence="8">The sequence shown here is derived from an EMBL/GenBank/DDBJ whole genome shotgun (WGS) entry which is preliminary data.</text>
</comment>
<protein>
    <recommendedName>
        <fullName evidence="6">TVP38/TMEM64 family membrane protein</fullName>
    </recommendedName>
</protein>
<evidence type="ECO:0000256" key="6">
    <source>
        <dbReference type="RuleBase" id="RU366058"/>
    </source>
</evidence>
<evidence type="ECO:0000256" key="3">
    <source>
        <dbReference type="ARBA" id="ARBA00022692"/>
    </source>
</evidence>
<keyword evidence="2 6" id="KW-1003">Cell membrane</keyword>
<dbReference type="PANTHER" id="PTHR12677">
    <property type="entry name" value="GOLGI APPARATUS MEMBRANE PROTEIN TVP38-RELATED"/>
    <property type="match status" value="1"/>
</dbReference>
<gene>
    <name evidence="8" type="ORF">J2T60_000258</name>
</gene>
<dbReference type="PANTHER" id="PTHR12677:SF59">
    <property type="entry name" value="GOLGI APPARATUS MEMBRANE PROTEIN TVP38-RELATED"/>
    <property type="match status" value="1"/>
</dbReference>
<feature type="transmembrane region" description="Helical" evidence="6">
    <location>
        <begin position="78"/>
        <end position="95"/>
    </location>
</feature>
<name>A0ABT1G7J6_9GAMM</name>
<comment type="subcellular location">
    <subcellularLocation>
        <location evidence="1 6">Cell membrane</location>
        <topology evidence="1 6">Multi-pass membrane protein</topology>
    </subcellularLocation>
</comment>
<feature type="transmembrane region" description="Helical" evidence="6">
    <location>
        <begin position="6"/>
        <end position="25"/>
    </location>
</feature>
<feature type="domain" description="VTT" evidence="7">
    <location>
        <begin position="62"/>
        <end position="173"/>
    </location>
</feature>
<dbReference type="EMBL" id="JALJYF010000001">
    <property type="protein sequence ID" value="MCP1726293.1"/>
    <property type="molecule type" value="Genomic_DNA"/>
</dbReference>
<reference evidence="8 9" key="1">
    <citation type="submission" date="2022-03" db="EMBL/GenBank/DDBJ databases">
        <title>Genomic Encyclopedia of Type Strains, Phase III (KMG-III): the genomes of soil and plant-associated and newly described type strains.</title>
        <authorList>
            <person name="Whitman W."/>
        </authorList>
    </citation>
    <scope>NUCLEOTIDE SEQUENCE [LARGE SCALE GENOMIC DNA]</scope>
    <source>
        <strain evidence="8 9">BSker1</strain>
    </source>
</reference>
<feature type="transmembrane region" description="Helical" evidence="6">
    <location>
        <begin position="141"/>
        <end position="170"/>
    </location>
</feature>
<dbReference type="RefSeq" id="WP_253444335.1">
    <property type="nucleotide sequence ID" value="NZ_JALJYF010000001.1"/>
</dbReference>
<evidence type="ECO:0000256" key="1">
    <source>
        <dbReference type="ARBA" id="ARBA00004651"/>
    </source>
</evidence>
<comment type="similarity">
    <text evidence="6">Belongs to the TVP38/TMEM64 family.</text>
</comment>
<proteinExistence type="inferred from homology"/>
<keyword evidence="9" id="KW-1185">Reference proteome</keyword>
<evidence type="ECO:0000256" key="5">
    <source>
        <dbReference type="ARBA" id="ARBA00023136"/>
    </source>
</evidence>
<evidence type="ECO:0000313" key="9">
    <source>
        <dbReference type="Proteomes" id="UP001523550"/>
    </source>
</evidence>
<dbReference type="Pfam" id="PF09335">
    <property type="entry name" value="VTT_dom"/>
    <property type="match status" value="1"/>
</dbReference>
<evidence type="ECO:0000259" key="7">
    <source>
        <dbReference type="Pfam" id="PF09335"/>
    </source>
</evidence>
<keyword evidence="4 6" id="KW-1133">Transmembrane helix</keyword>
<evidence type="ECO:0000313" key="8">
    <source>
        <dbReference type="EMBL" id="MCP1726293.1"/>
    </source>
</evidence>
<evidence type="ECO:0000256" key="4">
    <source>
        <dbReference type="ARBA" id="ARBA00022989"/>
    </source>
</evidence>
<feature type="transmembrane region" description="Helical" evidence="6">
    <location>
        <begin position="190"/>
        <end position="211"/>
    </location>
</feature>
<dbReference type="InterPro" id="IPR015414">
    <property type="entry name" value="TMEM64"/>
</dbReference>
<dbReference type="InterPro" id="IPR032816">
    <property type="entry name" value="VTT_dom"/>
</dbReference>
<organism evidence="8 9">
    <name type="scientific">Natronospira proteinivora</name>
    <dbReference type="NCBI Taxonomy" id="1807133"/>
    <lineage>
        <taxon>Bacteria</taxon>
        <taxon>Pseudomonadati</taxon>
        <taxon>Pseudomonadota</taxon>
        <taxon>Gammaproteobacteria</taxon>
        <taxon>Natronospirales</taxon>
        <taxon>Natronospiraceae</taxon>
        <taxon>Natronospira</taxon>
    </lineage>
</organism>
<feature type="transmembrane region" description="Helical" evidence="6">
    <location>
        <begin position="46"/>
        <end position="72"/>
    </location>
</feature>
<keyword evidence="5 6" id="KW-0472">Membrane</keyword>
<dbReference type="Proteomes" id="UP001523550">
    <property type="component" value="Unassembled WGS sequence"/>
</dbReference>
<accession>A0ABT1G7J6</accession>